<accession>A0ABV2QCI0</accession>
<gene>
    <name evidence="2" type="ORF">ABIE13_003714</name>
</gene>
<dbReference type="CDD" id="cd08241">
    <property type="entry name" value="QOR1"/>
    <property type="match status" value="1"/>
</dbReference>
<dbReference type="EC" id="1.6.5.5" evidence="2"/>
<comment type="caution">
    <text evidence="2">The sequence shown here is derived from an EMBL/GenBank/DDBJ whole genome shotgun (WGS) entry which is preliminary data.</text>
</comment>
<reference evidence="2 3" key="1">
    <citation type="submission" date="2024-06" db="EMBL/GenBank/DDBJ databases">
        <title>Sorghum-associated microbial communities from plants grown in Nebraska, USA.</title>
        <authorList>
            <person name="Schachtman D."/>
        </authorList>
    </citation>
    <scope>NUCLEOTIDE SEQUENCE [LARGE SCALE GENOMIC DNA]</scope>
    <source>
        <strain evidence="2 3">2709</strain>
    </source>
</reference>
<dbReference type="EMBL" id="JBEPSH010000007">
    <property type="protein sequence ID" value="MET4578598.1"/>
    <property type="molecule type" value="Genomic_DNA"/>
</dbReference>
<dbReference type="InterPro" id="IPR051397">
    <property type="entry name" value="Zn-ADH-like_protein"/>
</dbReference>
<keyword evidence="2" id="KW-0560">Oxidoreductase</keyword>
<dbReference type="PANTHER" id="PTHR43677:SF4">
    <property type="entry name" value="QUINONE OXIDOREDUCTASE-LIKE PROTEIN 2"/>
    <property type="match status" value="1"/>
</dbReference>
<evidence type="ECO:0000313" key="2">
    <source>
        <dbReference type="EMBL" id="MET4578598.1"/>
    </source>
</evidence>
<proteinExistence type="predicted"/>
<protein>
    <submittedName>
        <fullName evidence="2">NADPH2:quinone reductase</fullName>
        <ecNumber evidence="2">1.6.5.5</ecNumber>
    </submittedName>
</protein>
<dbReference type="RefSeq" id="WP_354445975.1">
    <property type="nucleotide sequence ID" value="NZ_JBEPSH010000007.1"/>
</dbReference>
<name>A0ABV2QCI0_9BURK</name>
<dbReference type="Gene3D" id="3.90.180.10">
    <property type="entry name" value="Medium-chain alcohol dehydrogenases, catalytic domain"/>
    <property type="match status" value="1"/>
</dbReference>
<evidence type="ECO:0000313" key="3">
    <source>
        <dbReference type="Proteomes" id="UP001549320"/>
    </source>
</evidence>
<organism evidence="2 3">
    <name type="scientific">Ottowia thiooxydans</name>
    <dbReference type="NCBI Taxonomy" id="219182"/>
    <lineage>
        <taxon>Bacteria</taxon>
        <taxon>Pseudomonadati</taxon>
        <taxon>Pseudomonadota</taxon>
        <taxon>Betaproteobacteria</taxon>
        <taxon>Burkholderiales</taxon>
        <taxon>Comamonadaceae</taxon>
        <taxon>Ottowia</taxon>
    </lineage>
</organism>
<dbReference type="Gene3D" id="3.40.50.720">
    <property type="entry name" value="NAD(P)-binding Rossmann-like Domain"/>
    <property type="match status" value="1"/>
</dbReference>
<dbReference type="PANTHER" id="PTHR43677">
    <property type="entry name" value="SHORT-CHAIN DEHYDROGENASE/REDUCTASE"/>
    <property type="match status" value="1"/>
</dbReference>
<dbReference type="InterPro" id="IPR013149">
    <property type="entry name" value="ADH-like_C"/>
</dbReference>
<dbReference type="Pfam" id="PF00107">
    <property type="entry name" value="ADH_zinc_N"/>
    <property type="match status" value="1"/>
</dbReference>
<dbReference type="SMART" id="SM00829">
    <property type="entry name" value="PKS_ER"/>
    <property type="match status" value="1"/>
</dbReference>
<evidence type="ECO:0000259" key="1">
    <source>
        <dbReference type="SMART" id="SM00829"/>
    </source>
</evidence>
<keyword evidence="3" id="KW-1185">Reference proteome</keyword>
<dbReference type="InterPro" id="IPR036291">
    <property type="entry name" value="NAD(P)-bd_dom_sf"/>
</dbReference>
<dbReference type="InterPro" id="IPR011032">
    <property type="entry name" value="GroES-like_sf"/>
</dbReference>
<dbReference type="SUPFAM" id="SSF51735">
    <property type="entry name" value="NAD(P)-binding Rossmann-fold domains"/>
    <property type="match status" value="1"/>
</dbReference>
<dbReference type="InterPro" id="IPR020843">
    <property type="entry name" value="ER"/>
</dbReference>
<feature type="domain" description="Enoyl reductase (ER)" evidence="1">
    <location>
        <begin position="11"/>
        <end position="330"/>
    </location>
</feature>
<dbReference type="GO" id="GO:0003960">
    <property type="term" value="F:quinone reductase (NADPH) activity"/>
    <property type="evidence" value="ECO:0007669"/>
    <property type="project" value="UniProtKB-EC"/>
</dbReference>
<dbReference type="Pfam" id="PF08240">
    <property type="entry name" value="ADH_N"/>
    <property type="match status" value="1"/>
</dbReference>
<sequence>MKALLCEGWNGYRGLVYGDTPEPALAPGCVRIAVAYSTVSFGQLLVVAGTYQRKPPLPFVPGTEISGFILEVASDVTGFQAGDRVAASLDWGGYGEQAIATAETVWHVPDGLSLKEAAIIPLTYGTAYAALHWRGHLAAGQTLLVLGAAGGVGLPTVELGKLAGARVIAVGSSQERLRLAQAHGADELLLHTEPGLSRRVKALTSGRGADLVFDPVGGDLFSETLSCTATMGRILVIGFASGTIPQIPANILLVKNIDVIGFNFGTYLGWSPVDERKLHAPALRIMMETLFGLALRGQIKPTSSDCFELADFVSAFEAVEGRRSFGRVLIQVNGE</sequence>
<dbReference type="InterPro" id="IPR013154">
    <property type="entry name" value="ADH-like_N"/>
</dbReference>
<dbReference type="SUPFAM" id="SSF50129">
    <property type="entry name" value="GroES-like"/>
    <property type="match status" value="1"/>
</dbReference>
<dbReference type="Proteomes" id="UP001549320">
    <property type="component" value="Unassembled WGS sequence"/>
</dbReference>